<feature type="compositionally biased region" description="Basic residues" evidence="1">
    <location>
        <begin position="313"/>
        <end position="325"/>
    </location>
</feature>
<evidence type="ECO:0000313" key="3">
    <source>
        <dbReference type="EMBL" id="PLB34943.1"/>
    </source>
</evidence>
<dbReference type="PROSITE" id="PS51299">
    <property type="entry name" value="HTH_APSES"/>
    <property type="match status" value="1"/>
</dbReference>
<name>A0A2I2F2T3_ASPCN</name>
<dbReference type="GO" id="GO:0003677">
    <property type="term" value="F:DNA binding"/>
    <property type="evidence" value="ECO:0007669"/>
    <property type="project" value="InterPro"/>
</dbReference>
<feature type="compositionally biased region" description="Polar residues" evidence="1">
    <location>
        <begin position="293"/>
        <end position="308"/>
    </location>
</feature>
<dbReference type="GO" id="GO:0030907">
    <property type="term" value="C:MBF transcription complex"/>
    <property type="evidence" value="ECO:0007669"/>
    <property type="project" value="TreeGrafter"/>
</dbReference>
<feature type="compositionally biased region" description="Polar residues" evidence="1">
    <location>
        <begin position="504"/>
        <end position="517"/>
    </location>
</feature>
<dbReference type="GO" id="GO:0000981">
    <property type="term" value="F:DNA-binding transcription factor activity, RNA polymerase II-specific"/>
    <property type="evidence" value="ECO:0007669"/>
    <property type="project" value="UniProtKB-ARBA"/>
</dbReference>
<keyword evidence="4" id="KW-1185">Reference proteome</keyword>
<dbReference type="InterPro" id="IPR051642">
    <property type="entry name" value="SWI6-like"/>
</dbReference>
<dbReference type="AlphaFoldDB" id="A0A2I2F2T3"/>
<proteinExistence type="predicted"/>
<evidence type="ECO:0000313" key="4">
    <source>
        <dbReference type="Proteomes" id="UP000234585"/>
    </source>
</evidence>
<feature type="region of interest" description="Disordered" evidence="1">
    <location>
        <begin position="592"/>
        <end position="612"/>
    </location>
</feature>
<dbReference type="SUPFAM" id="SSF54616">
    <property type="entry name" value="DNA-binding domain of Mlu1-box binding protein MBP1"/>
    <property type="match status" value="1"/>
</dbReference>
<evidence type="ECO:0000256" key="1">
    <source>
        <dbReference type="SAM" id="MobiDB-lite"/>
    </source>
</evidence>
<feature type="compositionally biased region" description="Pro residues" evidence="1">
    <location>
        <begin position="44"/>
        <end position="54"/>
    </location>
</feature>
<dbReference type="GeneID" id="36522586"/>
<feature type="region of interest" description="Disordered" evidence="1">
    <location>
        <begin position="427"/>
        <end position="546"/>
    </location>
</feature>
<dbReference type="InterPro" id="IPR036887">
    <property type="entry name" value="HTH_APSES_sf"/>
</dbReference>
<feature type="compositionally biased region" description="Polar residues" evidence="1">
    <location>
        <begin position="395"/>
        <end position="407"/>
    </location>
</feature>
<feature type="domain" description="HTH APSES-type" evidence="2">
    <location>
        <begin position="119"/>
        <end position="237"/>
    </location>
</feature>
<dbReference type="STRING" id="41067.A0A2I2F2T3"/>
<sequence length="612" mass="66479">MASIKSLLNPLPFPERDRERDRFSLPNPQPSSSPNTSSPLPLVSRPPIPVPVPIHRPRKPKMAKDAPIFNRGRVRGECRFAPCERRDAELLKLHRDFQIHPMSDIAEFPRHIPYNSDKKSFQEKTGRGGFEVFQYTFKIPGQDKPWTVMWDYNIGLVRTTHLFKCLDYSKTTPAKVLNANPGLREICHSITGGALAAQGYWMPYTAARAIAATFCWKIRYALTPLFGVDFPNDCIHPDNRNLFGRMIVSPQVIQMATRETSVYRCMERGEYVSSRMEGGGHVSSREMVSFDSQSYRSCQDGSNTSVQSERAPFHRHHHHHHHRYAGRIYGREGGGGGEGRRGYRSSPDYSTDISTTSTTASTAPHSLSASPRNTFKPVNTPRSLDGLQGRIPSPETLSTSMRRMSVQQRAITVTTTTTATITAAAATANSDSGSESDGGMGLSPGQYRPICSSLSSSSNYLSSSSSPPSSSSSPTCSPTASSTSTSTPTPPTTTTTKSATTSPQEAEQTKSNCSTTQISPSIPSPSKNHLHTSPPHPHNPLSLEIPRKRKPSAALFAREVKAAHALLDLHTATASDDEFVGSLACRVGNGAGCGAGAGVGGEGARKRRRASA</sequence>
<feature type="compositionally biased region" description="Low complexity" evidence="1">
    <location>
        <begin position="24"/>
        <end position="43"/>
    </location>
</feature>
<dbReference type="Proteomes" id="UP000234585">
    <property type="component" value="Unassembled WGS sequence"/>
</dbReference>
<feature type="compositionally biased region" description="Basic and acidic residues" evidence="1">
    <location>
        <begin position="14"/>
        <end position="23"/>
    </location>
</feature>
<evidence type="ECO:0000259" key="2">
    <source>
        <dbReference type="PROSITE" id="PS51299"/>
    </source>
</evidence>
<dbReference type="RefSeq" id="XP_024668955.1">
    <property type="nucleotide sequence ID" value="XM_024815426.1"/>
</dbReference>
<feature type="compositionally biased region" description="Low complexity" evidence="1">
    <location>
        <begin position="452"/>
        <end position="503"/>
    </location>
</feature>
<dbReference type="PANTHER" id="PTHR43828:SF5">
    <property type="entry name" value="TRANSCRIPTIONAL REPRESSOR XBP1"/>
    <property type="match status" value="1"/>
</dbReference>
<feature type="compositionally biased region" description="Polar residues" evidence="1">
    <location>
        <begin position="372"/>
        <end position="382"/>
    </location>
</feature>
<dbReference type="PANTHER" id="PTHR43828">
    <property type="entry name" value="ASPARAGINASE"/>
    <property type="match status" value="1"/>
</dbReference>
<feature type="compositionally biased region" description="Gly residues" evidence="1">
    <location>
        <begin position="592"/>
        <end position="602"/>
    </location>
</feature>
<feature type="region of interest" description="Disordered" evidence="1">
    <location>
        <begin position="1"/>
        <end position="62"/>
    </location>
</feature>
<organism evidence="3 4">
    <name type="scientific">Aspergillus candidus</name>
    <dbReference type="NCBI Taxonomy" id="41067"/>
    <lineage>
        <taxon>Eukaryota</taxon>
        <taxon>Fungi</taxon>
        <taxon>Dikarya</taxon>
        <taxon>Ascomycota</taxon>
        <taxon>Pezizomycotina</taxon>
        <taxon>Eurotiomycetes</taxon>
        <taxon>Eurotiomycetidae</taxon>
        <taxon>Eurotiales</taxon>
        <taxon>Aspergillaceae</taxon>
        <taxon>Aspergillus</taxon>
        <taxon>Aspergillus subgen. Circumdati</taxon>
    </lineage>
</organism>
<protein>
    <recommendedName>
        <fullName evidence="2">HTH APSES-type domain-containing protein</fullName>
    </recommendedName>
</protein>
<dbReference type="OrthoDB" id="5562739at2759"/>
<feature type="region of interest" description="Disordered" evidence="1">
    <location>
        <begin position="293"/>
        <end position="407"/>
    </location>
</feature>
<feature type="compositionally biased region" description="Low complexity" evidence="1">
    <location>
        <begin position="344"/>
        <end position="371"/>
    </location>
</feature>
<accession>A0A2I2F2T3</accession>
<dbReference type="InterPro" id="IPR003163">
    <property type="entry name" value="Tscrpt_reg_HTH_APSES-type"/>
</dbReference>
<dbReference type="EMBL" id="KZ559170">
    <property type="protein sequence ID" value="PLB34943.1"/>
    <property type="molecule type" value="Genomic_DNA"/>
</dbReference>
<dbReference type="Gene3D" id="3.10.260.10">
    <property type="entry name" value="Transcription regulator HTH, APSES-type DNA-binding domain"/>
    <property type="match status" value="1"/>
</dbReference>
<dbReference type="GO" id="GO:0033309">
    <property type="term" value="C:SBF transcription complex"/>
    <property type="evidence" value="ECO:0007669"/>
    <property type="project" value="TreeGrafter"/>
</dbReference>
<reference evidence="3 4" key="1">
    <citation type="submission" date="2017-12" db="EMBL/GenBank/DDBJ databases">
        <authorList>
            <consortium name="DOE Joint Genome Institute"/>
            <person name="Haridas S."/>
            <person name="Kjaerbolling I."/>
            <person name="Vesth T.C."/>
            <person name="Frisvad J.C."/>
            <person name="Nybo J.L."/>
            <person name="Theobald S."/>
            <person name="Kuo A."/>
            <person name="Bowyer P."/>
            <person name="Matsuda Y."/>
            <person name="Mondo S."/>
            <person name="Lyhne E.K."/>
            <person name="Kogle M.E."/>
            <person name="Clum A."/>
            <person name="Lipzen A."/>
            <person name="Salamov A."/>
            <person name="Ngan C.Y."/>
            <person name="Daum C."/>
            <person name="Chiniquy J."/>
            <person name="Barry K."/>
            <person name="LaButti K."/>
            <person name="Simmons B.A."/>
            <person name="Magnuson J.K."/>
            <person name="Mortensen U.H."/>
            <person name="Larsen T.O."/>
            <person name="Grigoriev I.V."/>
            <person name="Baker S.E."/>
            <person name="Andersen M.R."/>
            <person name="Nordberg H.P."/>
            <person name="Cantor M.N."/>
            <person name="Hua S.X."/>
        </authorList>
    </citation>
    <scope>NUCLEOTIDE SEQUENCE [LARGE SCALE GENOMIC DNA]</scope>
    <source>
        <strain evidence="3 4">CBS 102.13</strain>
    </source>
</reference>
<gene>
    <name evidence="3" type="ORF">BDW47DRAFT_119969</name>
</gene>